<dbReference type="Pfam" id="PF24883">
    <property type="entry name" value="NPHP3_N"/>
    <property type="match status" value="1"/>
</dbReference>
<comment type="similarity">
    <text evidence="1">Belongs to the putative lipase ROG1 family.</text>
</comment>
<name>A0AAV9QL52_9PEZI</name>
<proteinExistence type="inferred from homology"/>
<feature type="domain" description="Nephrocystin 3-like N-terminal" evidence="5">
    <location>
        <begin position="401"/>
        <end position="510"/>
    </location>
</feature>
<keyword evidence="2" id="KW-0677">Repeat</keyword>
<dbReference type="Gene3D" id="1.25.40.20">
    <property type="entry name" value="Ankyrin repeat-containing domain"/>
    <property type="match status" value="1"/>
</dbReference>
<dbReference type="PANTHER" id="PTHR10039">
    <property type="entry name" value="AMELOGENIN"/>
    <property type="match status" value="1"/>
</dbReference>
<sequence>MERKTVDRLGLTRLSSPESDQDANVDIVFVHGLFGHPYDTWTSENANPTTSTASPIAAALPRVNGEAVPRRKTLSKILRSLRKHIWSKNERDASQTDDVRYDSSVKTDVAIPGSSAPTQTQGGDKCDDEPPHIKVGSHRHTFWPHDLLIEDMPLARIFTWGYDADIAIPFSFASQSSIFQHATQLLSDLADERTLPIQQTRPIIFVAHSLGGLIVKDALNTAHTNKKSHLHQLLPAVAGICFLGTPHRGSSTASLGKIAFNISRLAYTHANVGILASLERNADTLERIGDGFAVLLSENMFKVHSFRETLPTNGVMVVENYSSKIGFAEEGQGEIPANHRQMTRYASARDQGYKRVVGVLKRWVTTIVEKHDADLESELMRTLRSEETHFRIKAVEPNYRGTLEWLFTQKLSFSKWLASNKSGIFWIQGKPGSGKSTAMKFAMKSEQTRLLLRKSGAREWLISGYFFYDRGSVMQKSIQGLLTEIVSDLLSQRRDLIKFVLPIYKKKLQQICSTELPTQSIQSIVESDQDTILSSDFRKSPPRPKIEWDTESLLDALRAIFTGSMGLNLCLFIDALDEHHGAHGNLLDMLHELLQVSQSKQNRLKLCVASRPEAIFVERLRSCAGLRMQDHTESDILTYTRNRLSAEVSQHRLRKKDAFFKNIVEHIANSAQGVFIWVRLVMDELIEAIQQGDDYQSLIELIQEVPEELDDLYIHAIKRMASKRNSSGSRRLRYIFESYCMFQIALCARSPYGLFEFMDIVRESVPAFYILARAVSTKTAYDSRRLLCRQFPSSHSLQNMHAVDLNPTEKDSVYELSLRLTSRSAGLLEHVSTTDSFRFNEVGETESMNNDRSMDSTDVVQFIHQTAKESIEKAIKGASLTAGLPDHVAGVSGHQILVAYHLGQIMSGEVKPLAPFLYHAWHVETLQGICVDANLDKLQSTVVPQWFLPSDDEGLPPDFNGDIIAAHCGSATLIGIAAASGLHLSVEALTGRYLANQRFEPKALSILILKAMESCISRWPDGKGTSEPRTLSTILRGSDCQDLAEPMESALHLCFLNIRSSDMKNSPGYQESWRAILETLLQFGMNPDALLGPVIPPLKRKRIIHHAIEADALELTQLLLEMGADPHLESGDGETALTLALKTGNINMISLVNRHLAHRSYS</sequence>
<organism evidence="6 7">
    <name type="scientific">Vermiconidia calcicola</name>
    <dbReference type="NCBI Taxonomy" id="1690605"/>
    <lineage>
        <taxon>Eukaryota</taxon>
        <taxon>Fungi</taxon>
        <taxon>Dikarya</taxon>
        <taxon>Ascomycota</taxon>
        <taxon>Pezizomycotina</taxon>
        <taxon>Dothideomycetes</taxon>
        <taxon>Dothideomycetidae</taxon>
        <taxon>Mycosphaerellales</taxon>
        <taxon>Extremaceae</taxon>
        <taxon>Vermiconidia</taxon>
    </lineage>
</organism>
<keyword evidence="7" id="KW-1185">Reference proteome</keyword>
<dbReference type="Pfam" id="PF13637">
    <property type="entry name" value="Ank_4"/>
    <property type="match status" value="1"/>
</dbReference>
<gene>
    <name evidence="6" type="ORF">LTR25_001016</name>
</gene>
<dbReference type="PANTHER" id="PTHR10039:SF5">
    <property type="entry name" value="NACHT DOMAIN-CONTAINING PROTEIN"/>
    <property type="match status" value="1"/>
</dbReference>
<dbReference type="InterPro" id="IPR036770">
    <property type="entry name" value="Ankyrin_rpt-contain_sf"/>
</dbReference>
<feature type="domain" description="DUF676" evidence="4">
    <location>
        <begin position="201"/>
        <end position="270"/>
    </location>
</feature>
<dbReference type="Gene3D" id="3.40.50.1820">
    <property type="entry name" value="alpha/beta hydrolase"/>
    <property type="match status" value="1"/>
</dbReference>
<dbReference type="EMBL" id="JAXLQG010000002">
    <property type="protein sequence ID" value="KAK5543403.1"/>
    <property type="molecule type" value="Genomic_DNA"/>
</dbReference>
<dbReference type="InterPro" id="IPR002110">
    <property type="entry name" value="Ankyrin_rpt"/>
</dbReference>
<dbReference type="InterPro" id="IPR056884">
    <property type="entry name" value="NPHP3-like_N"/>
</dbReference>
<dbReference type="InterPro" id="IPR027417">
    <property type="entry name" value="P-loop_NTPase"/>
</dbReference>
<evidence type="ECO:0000259" key="4">
    <source>
        <dbReference type="Pfam" id="PF05057"/>
    </source>
</evidence>
<dbReference type="InterPro" id="IPR029058">
    <property type="entry name" value="AB_hydrolase_fold"/>
</dbReference>
<accession>A0AAV9QL52</accession>
<feature type="compositionally biased region" description="Basic and acidic residues" evidence="3">
    <location>
        <begin position="92"/>
        <end position="105"/>
    </location>
</feature>
<reference evidence="6 7" key="1">
    <citation type="submission" date="2023-06" db="EMBL/GenBank/DDBJ databases">
        <title>Black Yeasts Isolated from many extreme environments.</title>
        <authorList>
            <person name="Coleine C."/>
            <person name="Stajich J.E."/>
            <person name="Selbmann L."/>
        </authorList>
    </citation>
    <scope>NUCLEOTIDE SEQUENCE [LARGE SCALE GENOMIC DNA]</scope>
    <source>
        <strain evidence="6 7">CCFEE 5887</strain>
    </source>
</reference>
<evidence type="ECO:0000259" key="5">
    <source>
        <dbReference type="Pfam" id="PF24883"/>
    </source>
</evidence>
<dbReference type="SUPFAM" id="SSF48403">
    <property type="entry name" value="Ankyrin repeat"/>
    <property type="match status" value="1"/>
</dbReference>
<feature type="region of interest" description="Disordered" evidence="3">
    <location>
        <begin position="92"/>
        <end position="131"/>
    </location>
</feature>
<dbReference type="Gene3D" id="3.40.50.300">
    <property type="entry name" value="P-loop containing nucleotide triphosphate hydrolases"/>
    <property type="match status" value="1"/>
</dbReference>
<evidence type="ECO:0008006" key="8">
    <source>
        <dbReference type="Google" id="ProtNLM"/>
    </source>
</evidence>
<protein>
    <recommendedName>
        <fullName evidence="8">DUF676 domain-containing protein</fullName>
    </recommendedName>
</protein>
<dbReference type="SUPFAM" id="SSF53474">
    <property type="entry name" value="alpha/beta-Hydrolases"/>
    <property type="match status" value="1"/>
</dbReference>
<evidence type="ECO:0000313" key="6">
    <source>
        <dbReference type="EMBL" id="KAK5543403.1"/>
    </source>
</evidence>
<dbReference type="InterPro" id="IPR007751">
    <property type="entry name" value="DUF676_lipase-like"/>
</dbReference>
<evidence type="ECO:0000256" key="2">
    <source>
        <dbReference type="ARBA" id="ARBA00022737"/>
    </source>
</evidence>
<dbReference type="SUPFAM" id="SSF52540">
    <property type="entry name" value="P-loop containing nucleoside triphosphate hydrolases"/>
    <property type="match status" value="1"/>
</dbReference>
<comment type="caution">
    <text evidence="6">The sequence shown here is derived from an EMBL/GenBank/DDBJ whole genome shotgun (WGS) entry which is preliminary data.</text>
</comment>
<dbReference type="AlphaFoldDB" id="A0AAV9QL52"/>
<evidence type="ECO:0000256" key="1">
    <source>
        <dbReference type="ARBA" id="ARBA00007920"/>
    </source>
</evidence>
<dbReference type="SMART" id="SM00248">
    <property type="entry name" value="ANK"/>
    <property type="match status" value="2"/>
</dbReference>
<evidence type="ECO:0000256" key="3">
    <source>
        <dbReference type="SAM" id="MobiDB-lite"/>
    </source>
</evidence>
<dbReference type="Proteomes" id="UP001345827">
    <property type="component" value="Unassembled WGS sequence"/>
</dbReference>
<evidence type="ECO:0000313" key="7">
    <source>
        <dbReference type="Proteomes" id="UP001345827"/>
    </source>
</evidence>
<dbReference type="Pfam" id="PF05057">
    <property type="entry name" value="DUF676"/>
    <property type="match status" value="1"/>
</dbReference>